<dbReference type="EMBL" id="CARXXK010001250">
    <property type="protein sequence ID" value="CAI6374778.1"/>
    <property type="molecule type" value="Genomic_DNA"/>
</dbReference>
<keyword evidence="4" id="KW-1185">Reference proteome</keyword>
<sequence>MASRLCHGVFDSLAVDAVKKLDVSYPPQAVRGPWIVDGNAGTLGSSFPQWSLYGSSWLVVVGAARAFGSSFPRRSGLGSSLAGAASGPSGLFLVELLKV</sequence>
<accession>A0AAV0Y484</accession>
<evidence type="ECO:0000313" key="1">
    <source>
        <dbReference type="EMBL" id="CAI6363866.1"/>
    </source>
</evidence>
<dbReference type="EMBL" id="CARXXK010000003">
    <property type="protein sequence ID" value="CAI6363866.1"/>
    <property type="molecule type" value="Genomic_DNA"/>
</dbReference>
<evidence type="ECO:0000313" key="4">
    <source>
        <dbReference type="Proteomes" id="UP001160148"/>
    </source>
</evidence>
<proteinExistence type="predicted"/>
<gene>
    <name evidence="1" type="ORF">MEUPH1_LOCUS18757</name>
    <name evidence="2" type="ORF">MEUPH1_LOCUS28332</name>
    <name evidence="3" type="ORF">MEUPH1_LOCUS28366</name>
</gene>
<evidence type="ECO:0000313" key="2">
    <source>
        <dbReference type="EMBL" id="CAI6374738.1"/>
    </source>
</evidence>
<reference evidence="3 4" key="1">
    <citation type="submission" date="2023-01" db="EMBL/GenBank/DDBJ databases">
        <authorList>
            <person name="Whitehead M."/>
        </authorList>
    </citation>
    <scope>NUCLEOTIDE SEQUENCE [LARGE SCALE GENOMIC DNA]</scope>
</reference>
<dbReference type="EMBL" id="CARXXK010001250">
    <property type="protein sequence ID" value="CAI6374738.1"/>
    <property type="molecule type" value="Genomic_DNA"/>
</dbReference>
<protein>
    <submittedName>
        <fullName evidence="3">Uncharacterized protein</fullName>
    </submittedName>
</protein>
<dbReference type="AlphaFoldDB" id="A0AAV0Y484"/>
<dbReference type="Proteomes" id="UP001160148">
    <property type="component" value="Unassembled WGS sequence"/>
</dbReference>
<name>A0AAV0Y484_9HEMI</name>
<evidence type="ECO:0000313" key="3">
    <source>
        <dbReference type="EMBL" id="CAI6374778.1"/>
    </source>
</evidence>
<organism evidence="3 4">
    <name type="scientific">Macrosiphum euphorbiae</name>
    <name type="common">potato aphid</name>
    <dbReference type="NCBI Taxonomy" id="13131"/>
    <lineage>
        <taxon>Eukaryota</taxon>
        <taxon>Metazoa</taxon>
        <taxon>Ecdysozoa</taxon>
        <taxon>Arthropoda</taxon>
        <taxon>Hexapoda</taxon>
        <taxon>Insecta</taxon>
        <taxon>Pterygota</taxon>
        <taxon>Neoptera</taxon>
        <taxon>Paraneoptera</taxon>
        <taxon>Hemiptera</taxon>
        <taxon>Sternorrhyncha</taxon>
        <taxon>Aphidomorpha</taxon>
        <taxon>Aphidoidea</taxon>
        <taxon>Aphididae</taxon>
        <taxon>Macrosiphini</taxon>
        <taxon>Macrosiphum</taxon>
    </lineage>
</organism>
<comment type="caution">
    <text evidence="3">The sequence shown here is derived from an EMBL/GenBank/DDBJ whole genome shotgun (WGS) entry which is preliminary data.</text>
</comment>